<dbReference type="AlphaFoldDB" id="A0A0A9HB23"/>
<dbReference type="EMBL" id="GBRH01163939">
    <property type="protein sequence ID" value="JAE33957.1"/>
    <property type="molecule type" value="Transcribed_RNA"/>
</dbReference>
<accession>A0A0A9HB23</accession>
<evidence type="ECO:0000313" key="1">
    <source>
        <dbReference type="EMBL" id="JAE33957.1"/>
    </source>
</evidence>
<reference evidence="1" key="2">
    <citation type="journal article" date="2015" name="Data Brief">
        <title>Shoot transcriptome of the giant reed, Arundo donax.</title>
        <authorList>
            <person name="Barrero R.A."/>
            <person name="Guerrero F.D."/>
            <person name="Moolhuijzen P."/>
            <person name="Goolsby J.A."/>
            <person name="Tidwell J."/>
            <person name="Bellgard S.E."/>
            <person name="Bellgard M.I."/>
        </authorList>
    </citation>
    <scope>NUCLEOTIDE SEQUENCE</scope>
    <source>
        <tissue evidence="1">Shoot tissue taken approximately 20 cm above the soil surface</tissue>
    </source>
</reference>
<protein>
    <submittedName>
        <fullName evidence="1">Uncharacterized protein</fullName>
    </submittedName>
</protein>
<reference evidence="1" key="1">
    <citation type="submission" date="2014-09" db="EMBL/GenBank/DDBJ databases">
        <authorList>
            <person name="Magalhaes I.L.F."/>
            <person name="Oliveira U."/>
            <person name="Santos F.R."/>
            <person name="Vidigal T.H.D.A."/>
            <person name="Brescovit A.D."/>
            <person name="Santos A.J."/>
        </authorList>
    </citation>
    <scope>NUCLEOTIDE SEQUENCE</scope>
    <source>
        <tissue evidence="1">Shoot tissue taken approximately 20 cm above the soil surface</tissue>
    </source>
</reference>
<name>A0A0A9HB23_ARUDO</name>
<organism evidence="1">
    <name type="scientific">Arundo donax</name>
    <name type="common">Giant reed</name>
    <name type="synonym">Donax arundinaceus</name>
    <dbReference type="NCBI Taxonomy" id="35708"/>
    <lineage>
        <taxon>Eukaryota</taxon>
        <taxon>Viridiplantae</taxon>
        <taxon>Streptophyta</taxon>
        <taxon>Embryophyta</taxon>
        <taxon>Tracheophyta</taxon>
        <taxon>Spermatophyta</taxon>
        <taxon>Magnoliopsida</taxon>
        <taxon>Liliopsida</taxon>
        <taxon>Poales</taxon>
        <taxon>Poaceae</taxon>
        <taxon>PACMAD clade</taxon>
        <taxon>Arundinoideae</taxon>
        <taxon>Arundineae</taxon>
        <taxon>Arundo</taxon>
    </lineage>
</organism>
<sequence length="33" mass="3790">MIPRSQTNKKIKPLSLLDVINSTMRRNTGRFSS</sequence>
<proteinExistence type="predicted"/>